<reference evidence="4 5" key="1">
    <citation type="submission" date="2022-08" db="EMBL/GenBank/DDBJ databases">
        <title>Paenibacillus endoradicis sp. nov., Paenibacillus radicibacter sp. nov and Paenibacillus pararadicis sp. nov., three cold-adapted plant growth-promoting bacteria isolated from root of Larix gmelinii in Great Khingan.</title>
        <authorList>
            <person name="Xue H."/>
        </authorList>
    </citation>
    <scope>NUCLEOTIDE SEQUENCE [LARGE SCALE GENOMIC DNA]</scope>
    <source>
        <strain evidence="4 5">N5-1-1-5</strain>
    </source>
</reference>
<evidence type="ECO:0000256" key="1">
    <source>
        <dbReference type="SAM" id="MobiDB-lite"/>
    </source>
</evidence>
<evidence type="ECO:0000259" key="2">
    <source>
        <dbReference type="Pfam" id="PF07484"/>
    </source>
</evidence>
<dbReference type="InterPro" id="IPR011083">
    <property type="entry name" value="Phage_tail_collar_dom"/>
</dbReference>
<dbReference type="InterPro" id="IPR037053">
    <property type="entry name" value="Phage_tail_collar_dom_sf"/>
</dbReference>
<name>A0ABT1YDF9_9BACL</name>
<protein>
    <submittedName>
        <fullName evidence="4">Tail fiber protein</fullName>
    </submittedName>
</protein>
<comment type="caution">
    <text evidence="4">The sequence shown here is derived from an EMBL/GenBank/DDBJ whole genome shotgun (WGS) entry which is preliminary data.</text>
</comment>
<feature type="region of interest" description="Disordered" evidence="1">
    <location>
        <begin position="100"/>
        <end position="119"/>
    </location>
</feature>
<keyword evidence="5" id="KW-1185">Reference proteome</keyword>
<dbReference type="EMBL" id="JANQBD010000005">
    <property type="protein sequence ID" value="MCR8631206.1"/>
    <property type="molecule type" value="Genomic_DNA"/>
</dbReference>
<dbReference type="Proteomes" id="UP001300012">
    <property type="component" value="Unassembled WGS sequence"/>
</dbReference>
<dbReference type="Gene3D" id="3.90.1340.10">
    <property type="entry name" value="Phage tail collar domain"/>
    <property type="match status" value="1"/>
</dbReference>
<feature type="compositionally biased region" description="Polar residues" evidence="1">
    <location>
        <begin position="109"/>
        <end position="119"/>
    </location>
</feature>
<evidence type="ECO:0000259" key="3">
    <source>
        <dbReference type="Pfam" id="PF21939"/>
    </source>
</evidence>
<feature type="domain" description="Baseplate structural protein Gp10 C-terminal" evidence="3">
    <location>
        <begin position="76"/>
        <end position="160"/>
    </location>
</feature>
<dbReference type="RefSeq" id="WP_258213006.1">
    <property type="nucleotide sequence ID" value="NZ_JANQBD010000005.1"/>
</dbReference>
<feature type="domain" description="Phage tail collar" evidence="2">
    <location>
        <begin position="17"/>
        <end position="72"/>
    </location>
</feature>
<evidence type="ECO:0000313" key="5">
    <source>
        <dbReference type="Proteomes" id="UP001300012"/>
    </source>
</evidence>
<organism evidence="4 5">
    <name type="scientific">Paenibacillus radicis</name>
    <name type="common">ex Xue et al. 2023</name>
    <dbReference type="NCBI Taxonomy" id="2972489"/>
    <lineage>
        <taxon>Bacteria</taxon>
        <taxon>Bacillati</taxon>
        <taxon>Bacillota</taxon>
        <taxon>Bacilli</taxon>
        <taxon>Bacillales</taxon>
        <taxon>Paenibacillaceae</taxon>
        <taxon>Paenibacillus</taxon>
    </lineage>
</organism>
<evidence type="ECO:0000313" key="4">
    <source>
        <dbReference type="EMBL" id="MCR8631206.1"/>
    </source>
</evidence>
<sequence length="174" mass="18170">MFPSQGGGGGTEPFLAEIRLVAFNFAPGGWALCDGQLMAINQNQALFSLMGTIYGGNGQINFGLPDLRGRAPIHVGQGHTLGEKGGEESHTLTINEMPSHSHELKGTTDAANSSTPAGNVFGTTAASSYHTSADSPVDSQVVTIVGGSQPHNNMQPYITLNFITAIQGIFPSRD</sequence>
<dbReference type="CDD" id="cd22641">
    <property type="entry name" value="C24-like"/>
    <property type="match status" value="1"/>
</dbReference>
<dbReference type="InterPro" id="IPR053827">
    <property type="entry name" value="Gp10_C"/>
</dbReference>
<dbReference type="Pfam" id="PF07484">
    <property type="entry name" value="Collar"/>
    <property type="match status" value="1"/>
</dbReference>
<accession>A0ABT1YDF9</accession>
<dbReference type="SUPFAM" id="SSF88874">
    <property type="entry name" value="Receptor-binding domain of short tail fibre protein gp12"/>
    <property type="match status" value="1"/>
</dbReference>
<proteinExistence type="predicted"/>
<dbReference type="Pfam" id="PF21939">
    <property type="entry name" value="Gp10_C"/>
    <property type="match status" value="1"/>
</dbReference>
<gene>
    <name evidence="4" type="ORF">NV381_08340</name>
</gene>